<feature type="transmembrane region" description="Helical" evidence="7">
    <location>
        <begin position="216"/>
        <end position="236"/>
    </location>
</feature>
<proteinExistence type="predicted"/>
<evidence type="ECO:0000256" key="3">
    <source>
        <dbReference type="ARBA" id="ARBA00022692"/>
    </source>
</evidence>
<dbReference type="PROSITE" id="PS50850">
    <property type="entry name" value="MFS"/>
    <property type="match status" value="1"/>
</dbReference>
<dbReference type="InterPro" id="IPR004752">
    <property type="entry name" value="AmpG_permease/AT-1"/>
</dbReference>
<sequence>MTENRYRLDVPPGISAVRRPEGGPAGAFWCRGLGNVSVVERAPARAEVASPGPSLEEVYAPAKEAAPAEPRREAEDKAAESPLRAAPWVATTYFGEGLPYSIVHQVSAELFTAFGASLQAIGYTALYGFAWNAKFLWSPLVDMYGKKRGWVVATQIALGLAVLALAMPADRGDLPVVAWGLIAVSVLAATQDIAVDGFYLDALPEKRQAGFSGLRVAAFRVAMLVAKGGLVVLAGIAGGWRYAFFAAAAMMLLLGVGHALFLPRPAAPAQAAVEARGVRKADASYLQAFVTFLRQPNVGLVLAFILTFRAGDALMFAMHTPFLKDLGLSLAERGFVSGTWGTVSSIAGSILGGMVVSRLGLERTLKPISILQSAAIPLYAWLAWARPGIAAITAVVLVEQFVAYAGSAAFMVFIMRRCQGAYRASHFAIGSALMSLATTLAGSMSGHLAKSVGFTTFFLLAFAASIPGVILSMFVPTNRADEAPAG</sequence>
<evidence type="ECO:0000313" key="9">
    <source>
        <dbReference type="EMBL" id="TKD06289.1"/>
    </source>
</evidence>
<keyword evidence="10" id="KW-1185">Reference proteome</keyword>
<dbReference type="EMBL" id="SSMQ01000020">
    <property type="protein sequence ID" value="TKD06289.1"/>
    <property type="molecule type" value="Genomic_DNA"/>
</dbReference>
<evidence type="ECO:0000256" key="5">
    <source>
        <dbReference type="ARBA" id="ARBA00023136"/>
    </source>
</evidence>
<dbReference type="Proteomes" id="UP000309215">
    <property type="component" value="Unassembled WGS sequence"/>
</dbReference>
<evidence type="ECO:0000256" key="7">
    <source>
        <dbReference type="SAM" id="Phobius"/>
    </source>
</evidence>
<dbReference type="GO" id="GO:0016020">
    <property type="term" value="C:membrane"/>
    <property type="evidence" value="ECO:0007669"/>
    <property type="project" value="UniProtKB-SubCell"/>
</dbReference>
<feature type="compositionally biased region" description="Basic and acidic residues" evidence="6">
    <location>
        <begin position="69"/>
        <end position="79"/>
    </location>
</feature>
<name>A0A4U1JAF0_9BACT</name>
<dbReference type="PANTHER" id="PTHR12778:SF10">
    <property type="entry name" value="MAJOR FACILITATOR SUPERFAMILY DOMAIN-CONTAINING PROTEIN 3"/>
    <property type="match status" value="1"/>
</dbReference>
<protein>
    <submittedName>
        <fullName evidence="9">MFS transporter</fullName>
    </submittedName>
</protein>
<evidence type="ECO:0000256" key="6">
    <source>
        <dbReference type="SAM" id="MobiDB-lite"/>
    </source>
</evidence>
<evidence type="ECO:0000256" key="4">
    <source>
        <dbReference type="ARBA" id="ARBA00022989"/>
    </source>
</evidence>
<keyword evidence="3 7" id="KW-0812">Transmembrane</keyword>
<feature type="transmembrane region" description="Helical" evidence="7">
    <location>
        <begin position="427"/>
        <end position="448"/>
    </location>
</feature>
<accession>A0A4U1JAF0</accession>
<dbReference type="InterPro" id="IPR011701">
    <property type="entry name" value="MFS"/>
</dbReference>
<dbReference type="Pfam" id="PF07690">
    <property type="entry name" value="MFS_1"/>
    <property type="match status" value="1"/>
</dbReference>
<feature type="transmembrane region" description="Helical" evidence="7">
    <location>
        <begin position="454"/>
        <end position="475"/>
    </location>
</feature>
<feature type="transmembrane region" description="Helical" evidence="7">
    <location>
        <begin position="298"/>
        <end position="318"/>
    </location>
</feature>
<evidence type="ECO:0000259" key="8">
    <source>
        <dbReference type="PROSITE" id="PS50850"/>
    </source>
</evidence>
<evidence type="ECO:0000256" key="1">
    <source>
        <dbReference type="ARBA" id="ARBA00004141"/>
    </source>
</evidence>
<dbReference type="OrthoDB" id="9787815at2"/>
<evidence type="ECO:0000313" key="10">
    <source>
        <dbReference type="Proteomes" id="UP000309215"/>
    </source>
</evidence>
<feature type="transmembrane region" description="Helical" evidence="7">
    <location>
        <begin position="368"/>
        <end position="384"/>
    </location>
</feature>
<feature type="domain" description="Major facilitator superfamily (MFS) profile" evidence="8">
    <location>
        <begin position="85"/>
        <end position="479"/>
    </location>
</feature>
<feature type="transmembrane region" description="Helical" evidence="7">
    <location>
        <begin position="242"/>
        <end position="262"/>
    </location>
</feature>
<feature type="transmembrane region" description="Helical" evidence="7">
    <location>
        <begin position="390"/>
        <end position="415"/>
    </location>
</feature>
<dbReference type="InterPro" id="IPR036259">
    <property type="entry name" value="MFS_trans_sf"/>
</dbReference>
<organism evidence="9 10">
    <name type="scientific">Polyangium fumosum</name>
    <dbReference type="NCBI Taxonomy" id="889272"/>
    <lineage>
        <taxon>Bacteria</taxon>
        <taxon>Pseudomonadati</taxon>
        <taxon>Myxococcota</taxon>
        <taxon>Polyangia</taxon>
        <taxon>Polyangiales</taxon>
        <taxon>Polyangiaceae</taxon>
        <taxon>Polyangium</taxon>
    </lineage>
</organism>
<comment type="caution">
    <text evidence="9">The sequence shown here is derived from an EMBL/GenBank/DDBJ whole genome shotgun (WGS) entry which is preliminary data.</text>
</comment>
<comment type="subcellular location">
    <subcellularLocation>
        <location evidence="1">Membrane</location>
        <topology evidence="1">Multi-pass membrane protein</topology>
    </subcellularLocation>
</comment>
<feature type="transmembrane region" description="Helical" evidence="7">
    <location>
        <begin position="175"/>
        <end position="195"/>
    </location>
</feature>
<feature type="transmembrane region" description="Helical" evidence="7">
    <location>
        <begin position="150"/>
        <end position="169"/>
    </location>
</feature>
<dbReference type="GO" id="GO:0022857">
    <property type="term" value="F:transmembrane transporter activity"/>
    <property type="evidence" value="ECO:0007669"/>
    <property type="project" value="InterPro"/>
</dbReference>
<gene>
    <name evidence="9" type="ORF">E8A74_20440</name>
</gene>
<dbReference type="PANTHER" id="PTHR12778">
    <property type="entry name" value="SOLUTE CARRIER FAMILY 33 ACETYL-COA TRANSPORTER -RELATED"/>
    <property type="match status" value="1"/>
</dbReference>
<keyword evidence="4 7" id="KW-1133">Transmembrane helix</keyword>
<reference evidence="9 10" key="1">
    <citation type="submission" date="2019-04" db="EMBL/GenBank/DDBJ databases">
        <authorList>
            <person name="Li Y."/>
            <person name="Wang J."/>
        </authorList>
    </citation>
    <scope>NUCLEOTIDE SEQUENCE [LARGE SCALE GENOMIC DNA]</scope>
    <source>
        <strain evidence="9 10">DSM 14668</strain>
    </source>
</reference>
<dbReference type="Gene3D" id="1.20.1250.20">
    <property type="entry name" value="MFS general substrate transporter like domains"/>
    <property type="match status" value="2"/>
</dbReference>
<feature type="region of interest" description="Disordered" evidence="6">
    <location>
        <begin position="59"/>
        <end position="79"/>
    </location>
</feature>
<dbReference type="AlphaFoldDB" id="A0A4U1JAF0"/>
<dbReference type="SUPFAM" id="SSF103473">
    <property type="entry name" value="MFS general substrate transporter"/>
    <property type="match status" value="1"/>
</dbReference>
<keyword evidence="5 7" id="KW-0472">Membrane</keyword>
<keyword evidence="2" id="KW-0813">Transport</keyword>
<evidence type="ECO:0000256" key="2">
    <source>
        <dbReference type="ARBA" id="ARBA00022448"/>
    </source>
</evidence>
<dbReference type="InterPro" id="IPR020846">
    <property type="entry name" value="MFS_dom"/>
</dbReference>
<feature type="transmembrane region" description="Helical" evidence="7">
    <location>
        <begin position="338"/>
        <end position="356"/>
    </location>
</feature>